<accession>A0AAQ0KJ48</accession>
<evidence type="ECO:0000313" key="1">
    <source>
        <dbReference type="EMBL" id="REG25905.1"/>
    </source>
</evidence>
<name>A0AAQ0KJ48_PARVE</name>
<sequence>MDFGETVVDRIGEIMQPIRSGAINRDHVRGDLYDLVAADGSSRRSDDQVTLFKNGGGTNLVLMIASYAVEALKSLKINIAAGICRIAERMSALGRRIVSGGP</sequence>
<gene>
    <name evidence="1" type="ORF">ATH84_11042</name>
</gene>
<dbReference type="Gene3D" id="3.40.50.720">
    <property type="entry name" value="NAD(P)-binding Rossmann-like Domain"/>
    <property type="match status" value="1"/>
</dbReference>
<reference evidence="1 2" key="1">
    <citation type="submission" date="2018-08" db="EMBL/GenBank/DDBJ databases">
        <title>Genomic Encyclopedia of Archaeal and Bacterial Type Strains, Phase II (KMG-II): from individual species to whole genera.</title>
        <authorList>
            <person name="Goeker M."/>
        </authorList>
    </citation>
    <scope>NUCLEOTIDE SEQUENCE [LARGE SCALE GENOMIC DNA]</scope>
    <source>
        <strain evidence="1 2">DSM 582</strain>
    </source>
</reference>
<dbReference type="AlphaFoldDB" id="A0AAQ0KJ48"/>
<protein>
    <submittedName>
        <fullName evidence="1">Ornithine cyclodeaminase</fullName>
    </submittedName>
</protein>
<dbReference type="EMBL" id="QUMX01000104">
    <property type="protein sequence ID" value="REG25905.1"/>
    <property type="molecule type" value="Genomic_DNA"/>
</dbReference>
<evidence type="ECO:0000313" key="2">
    <source>
        <dbReference type="Proteomes" id="UP000256794"/>
    </source>
</evidence>
<comment type="caution">
    <text evidence="1">The sequence shown here is derived from an EMBL/GenBank/DDBJ whole genome shotgun (WGS) entry which is preliminary data.</text>
</comment>
<dbReference type="Proteomes" id="UP000256794">
    <property type="component" value="Unassembled WGS sequence"/>
</dbReference>
<keyword evidence="2" id="KW-1185">Reference proteome</keyword>
<dbReference type="SUPFAM" id="SSF51735">
    <property type="entry name" value="NAD(P)-binding Rossmann-fold domains"/>
    <property type="match status" value="1"/>
</dbReference>
<dbReference type="InterPro" id="IPR036291">
    <property type="entry name" value="NAD(P)-bd_dom_sf"/>
</dbReference>
<organism evidence="1 2">
    <name type="scientific">Paracoccus versutus</name>
    <name type="common">Thiobacillus versutus</name>
    <dbReference type="NCBI Taxonomy" id="34007"/>
    <lineage>
        <taxon>Bacteria</taxon>
        <taxon>Pseudomonadati</taxon>
        <taxon>Pseudomonadota</taxon>
        <taxon>Alphaproteobacteria</taxon>
        <taxon>Rhodobacterales</taxon>
        <taxon>Paracoccaceae</taxon>
        <taxon>Paracoccus</taxon>
    </lineage>
</organism>
<proteinExistence type="predicted"/>
<dbReference type="RefSeq" id="WP_036761352.1">
    <property type="nucleotide sequence ID" value="NZ_CP035286.1"/>
</dbReference>